<name>A0ABT7QK31_9GAMM</name>
<organism evidence="1 2">
    <name type="scientific">Candidatus Doriopsillibacter californiensis</name>
    <dbReference type="NCBI Taxonomy" id="2970740"/>
    <lineage>
        <taxon>Bacteria</taxon>
        <taxon>Pseudomonadati</taxon>
        <taxon>Pseudomonadota</taxon>
        <taxon>Gammaproteobacteria</taxon>
        <taxon>Candidatus Tethybacterales</taxon>
        <taxon>Candidatus Persebacteraceae</taxon>
        <taxon>Candidatus Doriopsillibacter</taxon>
    </lineage>
</organism>
<evidence type="ECO:0000313" key="1">
    <source>
        <dbReference type="EMBL" id="MDM5147032.1"/>
    </source>
</evidence>
<comment type="caution">
    <text evidence="1">The sequence shown here is derived from an EMBL/GenBank/DDBJ whole genome shotgun (WGS) entry which is preliminary data.</text>
</comment>
<evidence type="ECO:0000313" key="2">
    <source>
        <dbReference type="Proteomes" id="UP001168167"/>
    </source>
</evidence>
<protein>
    <submittedName>
        <fullName evidence="1">Uncharacterized protein</fullName>
    </submittedName>
</protein>
<reference evidence="1" key="2">
    <citation type="journal article" date="2023" name="Microbiome">
        <title>Synthase-selected sorting approach identifies a beta-lactone synthase in a nudibranch symbiotic bacterium.</title>
        <authorList>
            <person name="Dzunkova M."/>
            <person name="La Clair J.J."/>
            <person name="Tyml T."/>
            <person name="Doud D."/>
            <person name="Schulz F."/>
            <person name="Piquer-Esteban S."/>
            <person name="Porcel Sanchis D."/>
            <person name="Osborn A."/>
            <person name="Robinson D."/>
            <person name="Louie K.B."/>
            <person name="Bowen B.P."/>
            <person name="Bowers R.M."/>
            <person name="Lee J."/>
            <person name="Arnau V."/>
            <person name="Diaz-Villanueva W."/>
            <person name="Stepanauskas R."/>
            <person name="Gosliner T."/>
            <person name="Date S.V."/>
            <person name="Northen T.R."/>
            <person name="Cheng J.F."/>
            <person name="Burkart M.D."/>
            <person name="Woyke T."/>
        </authorList>
    </citation>
    <scope>NUCLEOTIDE SEQUENCE</scope>
    <source>
        <strain evidence="1">Df01</strain>
    </source>
</reference>
<proteinExistence type="predicted"/>
<gene>
    <name evidence="1" type="ORF">NQX30_01345</name>
</gene>
<reference evidence="1" key="1">
    <citation type="submission" date="2022-08" db="EMBL/GenBank/DDBJ databases">
        <authorList>
            <person name="Dzunkova M."/>
            <person name="La Clair J."/>
            <person name="Tyml T."/>
            <person name="Doud D."/>
            <person name="Schulz F."/>
            <person name="Piquer S."/>
            <person name="Porcel Sanchis D."/>
            <person name="Osborn A."/>
            <person name="Robinson D."/>
            <person name="Louie K.B."/>
            <person name="Bowen B.P."/>
            <person name="Bowers R."/>
            <person name="Lee J."/>
            <person name="Arnau Llombart V."/>
            <person name="Diaz Villanueva W."/>
            <person name="Gosliner T."/>
            <person name="Northen T."/>
            <person name="Cheng J.-F."/>
            <person name="Burkart M.D."/>
            <person name="Woyke T."/>
        </authorList>
    </citation>
    <scope>NUCLEOTIDE SEQUENCE</scope>
    <source>
        <strain evidence="1">Df01</strain>
    </source>
</reference>
<accession>A0ABT7QK31</accession>
<sequence>MIASSATVDEKNGFNIGSALVLADEILMGSTLREGIPAINLLNNCVAIITFYYERR</sequence>
<dbReference type="Proteomes" id="UP001168167">
    <property type="component" value="Unassembled WGS sequence"/>
</dbReference>
<keyword evidence="2" id="KW-1185">Reference proteome</keyword>
<dbReference type="EMBL" id="JANQAO010000001">
    <property type="protein sequence ID" value="MDM5147032.1"/>
    <property type="molecule type" value="Genomic_DNA"/>
</dbReference>